<evidence type="ECO:0000256" key="1">
    <source>
        <dbReference type="ARBA" id="ARBA00004477"/>
    </source>
</evidence>
<keyword evidence="6 8" id="KW-1133">Transmembrane helix</keyword>
<dbReference type="OrthoDB" id="1601at2759"/>
<organism evidence="9 10">
    <name type="scientific">Chlamydomonas eustigma</name>
    <dbReference type="NCBI Taxonomy" id="1157962"/>
    <lineage>
        <taxon>Eukaryota</taxon>
        <taxon>Viridiplantae</taxon>
        <taxon>Chlorophyta</taxon>
        <taxon>core chlorophytes</taxon>
        <taxon>Chlorophyceae</taxon>
        <taxon>CS clade</taxon>
        <taxon>Chlamydomonadales</taxon>
        <taxon>Chlamydomonadaceae</taxon>
        <taxon>Chlamydomonas</taxon>
    </lineage>
</organism>
<comment type="subcellular location">
    <subcellularLocation>
        <location evidence="1">Endoplasmic reticulum membrane</location>
        <topology evidence="1">Multi-pass membrane protein</topology>
    </subcellularLocation>
</comment>
<feature type="transmembrane region" description="Helical" evidence="8">
    <location>
        <begin position="213"/>
        <end position="231"/>
    </location>
</feature>
<dbReference type="GO" id="GO:0000139">
    <property type="term" value="C:Golgi membrane"/>
    <property type="evidence" value="ECO:0007669"/>
    <property type="project" value="TreeGrafter"/>
</dbReference>
<evidence type="ECO:0000313" key="10">
    <source>
        <dbReference type="Proteomes" id="UP000232323"/>
    </source>
</evidence>
<evidence type="ECO:0000256" key="7">
    <source>
        <dbReference type="ARBA" id="ARBA00023136"/>
    </source>
</evidence>
<name>A0A250XF77_9CHLO</name>
<evidence type="ECO:0000256" key="3">
    <source>
        <dbReference type="ARBA" id="ARBA00022448"/>
    </source>
</evidence>
<dbReference type="GO" id="GO:0005460">
    <property type="term" value="F:UDP-glucose transmembrane transporter activity"/>
    <property type="evidence" value="ECO:0007669"/>
    <property type="project" value="TreeGrafter"/>
</dbReference>
<comment type="caution">
    <text evidence="9">The sequence shown here is derived from an EMBL/GenBank/DDBJ whole genome shotgun (WGS) entry which is preliminary data.</text>
</comment>
<dbReference type="AlphaFoldDB" id="A0A250XF77"/>
<keyword evidence="3" id="KW-0813">Transport</keyword>
<keyword evidence="5" id="KW-0256">Endoplasmic reticulum</keyword>
<dbReference type="EMBL" id="BEGY01000069">
    <property type="protein sequence ID" value="GAX81686.1"/>
    <property type="molecule type" value="Genomic_DNA"/>
</dbReference>
<keyword evidence="4 8" id="KW-0812">Transmembrane</keyword>
<dbReference type="GO" id="GO:0005789">
    <property type="term" value="C:endoplasmic reticulum membrane"/>
    <property type="evidence" value="ECO:0007669"/>
    <property type="project" value="UniProtKB-SubCell"/>
</dbReference>
<reference evidence="9 10" key="1">
    <citation type="submission" date="2017-08" db="EMBL/GenBank/DDBJ databases">
        <title>Acidophilic green algal genome provides insights into adaptation to an acidic environment.</title>
        <authorList>
            <person name="Hirooka S."/>
            <person name="Hirose Y."/>
            <person name="Kanesaki Y."/>
            <person name="Higuchi S."/>
            <person name="Fujiwara T."/>
            <person name="Onuma R."/>
            <person name="Era A."/>
            <person name="Ohbayashi R."/>
            <person name="Uzuka A."/>
            <person name="Nozaki H."/>
            <person name="Yoshikawa H."/>
            <person name="Miyagishima S.Y."/>
        </authorList>
    </citation>
    <scope>NUCLEOTIDE SEQUENCE [LARGE SCALE GENOMIC DNA]</scope>
    <source>
        <strain evidence="9 10">NIES-2499</strain>
    </source>
</reference>
<evidence type="ECO:0000256" key="4">
    <source>
        <dbReference type="ARBA" id="ARBA00022692"/>
    </source>
</evidence>
<evidence type="ECO:0000256" key="2">
    <source>
        <dbReference type="ARBA" id="ARBA00008349"/>
    </source>
</evidence>
<proteinExistence type="inferred from homology"/>
<feature type="transmembrane region" description="Helical" evidence="8">
    <location>
        <begin position="263"/>
        <end position="283"/>
    </location>
</feature>
<comment type="similarity">
    <text evidence="2">Belongs to the nucleotide-sugar transporter family. UDP-galactose:UMP antiporter (TC 2.A.7.11) subfamily.</text>
</comment>
<feature type="transmembrane region" description="Helical" evidence="8">
    <location>
        <begin position="102"/>
        <end position="121"/>
    </location>
</feature>
<keyword evidence="10" id="KW-1185">Reference proteome</keyword>
<evidence type="ECO:0000256" key="6">
    <source>
        <dbReference type="ARBA" id="ARBA00022989"/>
    </source>
</evidence>
<dbReference type="GO" id="GO:0005459">
    <property type="term" value="F:UDP-galactose transmembrane transporter activity"/>
    <property type="evidence" value="ECO:0007669"/>
    <property type="project" value="TreeGrafter"/>
</dbReference>
<evidence type="ECO:0000256" key="5">
    <source>
        <dbReference type="ARBA" id="ARBA00022824"/>
    </source>
</evidence>
<evidence type="ECO:0000256" key="8">
    <source>
        <dbReference type="SAM" id="Phobius"/>
    </source>
</evidence>
<dbReference type="Pfam" id="PF08449">
    <property type="entry name" value="UAA"/>
    <property type="match status" value="1"/>
</dbReference>
<feature type="transmembrane region" description="Helical" evidence="8">
    <location>
        <begin position="173"/>
        <end position="193"/>
    </location>
</feature>
<accession>A0A250XF77</accession>
<dbReference type="Proteomes" id="UP000232323">
    <property type="component" value="Unassembled WGS sequence"/>
</dbReference>
<dbReference type="PANTHER" id="PTHR10778">
    <property type="entry name" value="SOLUTE CARRIER FAMILY 35 MEMBER B"/>
    <property type="match status" value="1"/>
</dbReference>
<gene>
    <name evidence="9" type="ORF">CEUSTIGMA_g9114.t1</name>
</gene>
<evidence type="ECO:0000313" key="9">
    <source>
        <dbReference type="EMBL" id="GAX81686.1"/>
    </source>
</evidence>
<evidence type="ECO:0008006" key="11">
    <source>
        <dbReference type="Google" id="ProtNLM"/>
    </source>
</evidence>
<dbReference type="InterPro" id="IPR013657">
    <property type="entry name" value="SCL35B1-4/HUT1"/>
</dbReference>
<protein>
    <recommendedName>
        <fullName evidence="11">Sugar phosphate transporter domain-containing protein</fullName>
    </recommendedName>
</protein>
<keyword evidence="7 8" id="KW-0472">Membrane</keyword>
<dbReference type="PANTHER" id="PTHR10778:SF10">
    <property type="entry name" value="SOLUTE CARRIER FAMILY 35 MEMBER B1"/>
    <property type="match status" value="1"/>
</dbReference>
<sequence length="294" mass="32644">MKRYGPEAERFSNLEALNGAQSLCCFVWAWIILQVMYGLGSIKPGETALWHEYWKAGITNSIGPALGMVALKNITYSAQVLVKSCKMVPVMIMGTLIGKINYSMFEYVCMSLIGVGVAMFGSKSSHKVSSKLHNANVPLGYSLCLANLALDGYTNAAQDEINKKHPRNPPMHMMCWMNFWTTLYYSVYLFGITSAGSNMINFCLRHPDAAWDLILFCVCGAMGQLFIFFTIKTFGSLVNTLVCTTRKFFNILISVIWNSNPLLPVQWVAVVMVFIGLVASSLSKSGKHGKTKKH</sequence>